<keyword evidence="2" id="KW-1185">Reference proteome</keyword>
<reference evidence="1 2" key="1">
    <citation type="submission" date="2016-10" db="EMBL/GenBank/DDBJ databases">
        <authorList>
            <person name="de Groot N.N."/>
        </authorList>
    </citation>
    <scope>NUCLEOTIDE SEQUENCE [LARGE SCALE GENOMIC DNA]</scope>
    <source>
        <strain evidence="1 2">MP1X4</strain>
    </source>
</reference>
<evidence type="ECO:0000313" key="2">
    <source>
        <dbReference type="Proteomes" id="UP000199679"/>
    </source>
</evidence>
<dbReference type="STRING" id="652787.SAMN05216490_0701"/>
<gene>
    <name evidence="1" type="ORF">SAMN05216490_0701</name>
</gene>
<sequence length="48" mass="5300">MKKTLNYLLGILTLARCSKQEIADLSVKPVIANTNKLFDASSCILFTI</sequence>
<proteinExistence type="predicted"/>
<evidence type="ECO:0000313" key="1">
    <source>
        <dbReference type="EMBL" id="SDS18951.1"/>
    </source>
</evidence>
<dbReference type="Proteomes" id="UP000199679">
    <property type="component" value="Chromosome I"/>
</dbReference>
<accession>A0A1H1Q619</accession>
<name>A0A1H1Q619_MUCMA</name>
<organism evidence="1 2">
    <name type="scientific">Mucilaginibacter mallensis</name>
    <dbReference type="NCBI Taxonomy" id="652787"/>
    <lineage>
        <taxon>Bacteria</taxon>
        <taxon>Pseudomonadati</taxon>
        <taxon>Bacteroidota</taxon>
        <taxon>Sphingobacteriia</taxon>
        <taxon>Sphingobacteriales</taxon>
        <taxon>Sphingobacteriaceae</taxon>
        <taxon>Mucilaginibacter</taxon>
    </lineage>
</organism>
<dbReference type="AlphaFoldDB" id="A0A1H1Q619"/>
<protein>
    <submittedName>
        <fullName evidence="1">Uncharacterized protein</fullName>
    </submittedName>
</protein>
<dbReference type="EMBL" id="LT629740">
    <property type="protein sequence ID" value="SDS18951.1"/>
    <property type="molecule type" value="Genomic_DNA"/>
</dbReference>